<dbReference type="AlphaFoldDB" id="A0A1R3IYV2"/>
<accession>A0A1R3IYV2</accession>
<keyword evidence="3" id="KW-1185">Reference proteome</keyword>
<evidence type="ECO:0000313" key="3">
    <source>
        <dbReference type="Proteomes" id="UP000187203"/>
    </source>
</evidence>
<protein>
    <submittedName>
        <fullName evidence="2">Uncharacterized protein</fullName>
    </submittedName>
</protein>
<gene>
    <name evidence="2" type="ORF">COLO4_20579</name>
</gene>
<comment type="caution">
    <text evidence="2">The sequence shown here is derived from an EMBL/GenBank/DDBJ whole genome shotgun (WGS) entry which is preliminary data.</text>
</comment>
<reference evidence="3" key="1">
    <citation type="submission" date="2013-09" db="EMBL/GenBank/DDBJ databases">
        <title>Corchorus olitorius genome sequencing.</title>
        <authorList>
            <person name="Alam M."/>
            <person name="Haque M.S."/>
            <person name="Islam M.S."/>
            <person name="Emdad E.M."/>
            <person name="Islam M.M."/>
            <person name="Ahmed B."/>
            <person name="Halim A."/>
            <person name="Hossen Q.M.M."/>
            <person name="Hossain M.Z."/>
            <person name="Ahmed R."/>
            <person name="Khan M.M."/>
            <person name="Islam R."/>
            <person name="Rashid M.M."/>
            <person name="Khan S.A."/>
            <person name="Rahman M.S."/>
            <person name="Alam M."/>
            <person name="Yahiya A.S."/>
            <person name="Khan M.S."/>
            <person name="Azam M.S."/>
            <person name="Haque T."/>
            <person name="Lashkar M.Z.H."/>
            <person name="Akhand A.I."/>
            <person name="Morshed G."/>
            <person name="Roy S."/>
            <person name="Uddin K.S."/>
            <person name="Rabeya T."/>
            <person name="Hossain A.S."/>
            <person name="Chowdhury A."/>
            <person name="Snigdha A.R."/>
            <person name="Mortoza M.S."/>
            <person name="Matin S.A."/>
            <person name="Hoque S.M.E."/>
            <person name="Islam M.K."/>
            <person name="Roy D.K."/>
            <person name="Haider R."/>
            <person name="Moosa M.M."/>
            <person name="Elias S.M."/>
            <person name="Hasan A.M."/>
            <person name="Jahan S."/>
            <person name="Shafiuddin M."/>
            <person name="Mahmood N."/>
            <person name="Shommy N.S."/>
        </authorList>
    </citation>
    <scope>NUCLEOTIDE SEQUENCE [LARGE SCALE GENOMIC DNA]</scope>
    <source>
        <strain evidence="3">cv. O-4</strain>
    </source>
</reference>
<organism evidence="2 3">
    <name type="scientific">Corchorus olitorius</name>
    <dbReference type="NCBI Taxonomy" id="93759"/>
    <lineage>
        <taxon>Eukaryota</taxon>
        <taxon>Viridiplantae</taxon>
        <taxon>Streptophyta</taxon>
        <taxon>Embryophyta</taxon>
        <taxon>Tracheophyta</taxon>
        <taxon>Spermatophyta</taxon>
        <taxon>Magnoliopsida</taxon>
        <taxon>eudicotyledons</taxon>
        <taxon>Gunneridae</taxon>
        <taxon>Pentapetalae</taxon>
        <taxon>rosids</taxon>
        <taxon>malvids</taxon>
        <taxon>Malvales</taxon>
        <taxon>Malvaceae</taxon>
        <taxon>Grewioideae</taxon>
        <taxon>Apeibeae</taxon>
        <taxon>Corchorus</taxon>
    </lineage>
</organism>
<evidence type="ECO:0000313" key="2">
    <source>
        <dbReference type="EMBL" id="OMO87769.1"/>
    </source>
</evidence>
<name>A0A1R3IYV2_9ROSI</name>
<dbReference type="Proteomes" id="UP000187203">
    <property type="component" value="Unassembled WGS sequence"/>
</dbReference>
<sequence>MTLNSAEKPHSDLQIKPSIHRGFESQCESISVSIMRE</sequence>
<feature type="region of interest" description="Disordered" evidence="1">
    <location>
        <begin position="1"/>
        <end position="20"/>
    </location>
</feature>
<dbReference type="EMBL" id="AWUE01017255">
    <property type="protein sequence ID" value="OMO87769.1"/>
    <property type="molecule type" value="Genomic_DNA"/>
</dbReference>
<evidence type="ECO:0000256" key="1">
    <source>
        <dbReference type="SAM" id="MobiDB-lite"/>
    </source>
</evidence>
<proteinExistence type="predicted"/>